<dbReference type="EMBL" id="BJYA01000001">
    <property type="protein sequence ID" value="GEN44623.1"/>
    <property type="molecule type" value="Genomic_DNA"/>
</dbReference>
<reference evidence="2 3" key="1">
    <citation type="submission" date="2019-07" db="EMBL/GenBank/DDBJ databases">
        <title>Whole genome shotgun sequence of Alkalibacillus haloalkaliphilus NBRC 103110.</title>
        <authorList>
            <person name="Hosoyama A."/>
            <person name="Uohara A."/>
            <person name="Ohji S."/>
            <person name="Ichikawa N."/>
        </authorList>
    </citation>
    <scope>NUCLEOTIDE SEQUENCE [LARGE SCALE GENOMIC DNA]</scope>
    <source>
        <strain evidence="2 3">NBRC 103110</strain>
    </source>
</reference>
<accession>A0A511W3F3</accession>
<feature type="transmembrane region" description="Helical" evidence="1">
    <location>
        <begin position="12"/>
        <end position="31"/>
    </location>
</feature>
<evidence type="ECO:0000313" key="2">
    <source>
        <dbReference type="EMBL" id="GEN44623.1"/>
    </source>
</evidence>
<comment type="caution">
    <text evidence="2">The sequence shown here is derived from an EMBL/GenBank/DDBJ whole genome shotgun (WGS) entry which is preliminary data.</text>
</comment>
<organism evidence="2 3">
    <name type="scientific">Alkalibacillus haloalkaliphilus</name>
    <dbReference type="NCBI Taxonomy" id="94136"/>
    <lineage>
        <taxon>Bacteria</taxon>
        <taxon>Bacillati</taxon>
        <taxon>Bacillota</taxon>
        <taxon>Bacilli</taxon>
        <taxon>Bacillales</taxon>
        <taxon>Bacillaceae</taxon>
        <taxon>Alkalibacillus</taxon>
    </lineage>
</organism>
<dbReference type="Proteomes" id="UP000321440">
    <property type="component" value="Unassembled WGS sequence"/>
</dbReference>
<sequence length="62" mass="7124">MVEAKRLMPLDIIIHIIILVVGIAWLYLGLYGASESLLYIILGSFCVGESLFRFYVLYKRTK</sequence>
<protein>
    <submittedName>
        <fullName evidence="2">Uncharacterized protein</fullName>
    </submittedName>
</protein>
<dbReference type="AlphaFoldDB" id="A0A511W3F3"/>
<gene>
    <name evidence="2" type="ORF">AHA02nite_03990</name>
</gene>
<keyword evidence="1" id="KW-0472">Membrane</keyword>
<proteinExistence type="predicted"/>
<evidence type="ECO:0000256" key="1">
    <source>
        <dbReference type="SAM" id="Phobius"/>
    </source>
</evidence>
<name>A0A511W3F3_9BACI</name>
<keyword evidence="1" id="KW-1133">Transmembrane helix</keyword>
<keyword evidence="3" id="KW-1185">Reference proteome</keyword>
<keyword evidence="1" id="KW-0812">Transmembrane</keyword>
<feature type="transmembrane region" description="Helical" evidence="1">
    <location>
        <begin position="37"/>
        <end position="58"/>
    </location>
</feature>
<evidence type="ECO:0000313" key="3">
    <source>
        <dbReference type="Proteomes" id="UP000321440"/>
    </source>
</evidence>